<gene>
    <name evidence="1" type="ORF">KAK11_04195</name>
</gene>
<organism evidence="1 2">
    <name type="scientific">Ideonella paludis</name>
    <dbReference type="NCBI Taxonomy" id="1233411"/>
    <lineage>
        <taxon>Bacteria</taxon>
        <taxon>Pseudomonadati</taxon>
        <taxon>Pseudomonadota</taxon>
        <taxon>Betaproteobacteria</taxon>
        <taxon>Burkholderiales</taxon>
        <taxon>Sphaerotilaceae</taxon>
        <taxon>Ideonella</taxon>
    </lineage>
</organism>
<proteinExistence type="predicted"/>
<comment type="caution">
    <text evidence="1">The sequence shown here is derived from an EMBL/GenBank/DDBJ whole genome shotgun (WGS) entry which is preliminary data.</text>
</comment>
<dbReference type="Proteomes" id="UP000672097">
    <property type="component" value="Unassembled WGS sequence"/>
</dbReference>
<dbReference type="InterPro" id="IPR046342">
    <property type="entry name" value="CBS_dom_sf"/>
</dbReference>
<name>A0ABS5DUG9_9BURK</name>
<keyword evidence="2" id="KW-1185">Reference proteome</keyword>
<evidence type="ECO:0008006" key="3">
    <source>
        <dbReference type="Google" id="ProtNLM"/>
    </source>
</evidence>
<dbReference type="EMBL" id="JAGQDG010000001">
    <property type="protein sequence ID" value="MBQ0934521.1"/>
    <property type="molecule type" value="Genomic_DNA"/>
</dbReference>
<protein>
    <recommendedName>
        <fullName evidence="3">CBS domain-containing protein</fullName>
    </recommendedName>
</protein>
<sequence>MSTSSPPAPSDAVKPSTGLSPEQRVFFRDRLREARYAALADAEGFQQMCFAIEALGKHLKPEGNGLGPRREALHTLASQSKLLPDTDEGDRAIKSFDALFVALKDARNDAMHTGAYARHVAADAVALCLILEDALMVQGKSEKQVKRLTVGDFMVSTPVVVHHWQTVEHARQLMLLNSFSYLPIWHEKKWWLISDIAMAKYLRPEWPAKDRLKKTLGDARQGEDRLLFVSTKPVWQSTPVDELLVGRRQPGLWLVRKKGYPVDHLVGVLSPSELM</sequence>
<dbReference type="Gene3D" id="3.10.580.10">
    <property type="entry name" value="CBS-domain"/>
    <property type="match status" value="1"/>
</dbReference>
<accession>A0ABS5DUG9</accession>
<evidence type="ECO:0000313" key="2">
    <source>
        <dbReference type="Proteomes" id="UP000672097"/>
    </source>
</evidence>
<dbReference type="SUPFAM" id="SSF54631">
    <property type="entry name" value="CBS-domain pair"/>
    <property type="match status" value="1"/>
</dbReference>
<reference evidence="1 2" key="1">
    <citation type="submission" date="2021-04" db="EMBL/GenBank/DDBJ databases">
        <title>The genome sequence of type strain Ideonella paludis KCTC 32238.</title>
        <authorList>
            <person name="Liu Y."/>
        </authorList>
    </citation>
    <scope>NUCLEOTIDE SEQUENCE [LARGE SCALE GENOMIC DNA]</scope>
    <source>
        <strain evidence="1 2">KCTC 32238</strain>
    </source>
</reference>
<dbReference type="RefSeq" id="WP_210806441.1">
    <property type="nucleotide sequence ID" value="NZ_JAGQDG010000001.1"/>
</dbReference>
<evidence type="ECO:0000313" key="1">
    <source>
        <dbReference type="EMBL" id="MBQ0934521.1"/>
    </source>
</evidence>